<dbReference type="PANTHER" id="PTHR21047:SF2">
    <property type="entry name" value="THYMIDINE DIPHOSPHO-4-KETO-RHAMNOSE 3,5-EPIMERASE"/>
    <property type="match status" value="1"/>
</dbReference>
<gene>
    <name evidence="1" type="ORF">METZ01_LOCUS360478</name>
</gene>
<dbReference type="Gene3D" id="2.60.120.10">
    <property type="entry name" value="Jelly Rolls"/>
    <property type="match status" value="1"/>
</dbReference>
<organism evidence="1">
    <name type="scientific">marine metagenome</name>
    <dbReference type="NCBI Taxonomy" id="408172"/>
    <lineage>
        <taxon>unclassified sequences</taxon>
        <taxon>metagenomes</taxon>
        <taxon>ecological metagenomes</taxon>
    </lineage>
</organism>
<dbReference type="GO" id="GO:0008830">
    <property type="term" value="F:dTDP-4-dehydrorhamnose 3,5-epimerase activity"/>
    <property type="evidence" value="ECO:0007669"/>
    <property type="project" value="InterPro"/>
</dbReference>
<dbReference type="GO" id="GO:0000271">
    <property type="term" value="P:polysaccharide biosynthetic process"/>
    <property type="evidence" value="ECO:0007669"/>
    <property type="project" value="TreeGrafter"/>
</dbReference>
<dbReference type="GO" id="GO:0005829">
    <property type="term" value="C:cytosol"/>
    <property type="evidence" value="ECO:0007669"/>
    <property type="project" value="TreeGrafter"/>
</dbReference>
<dbReference type="GO" id="GO:0019305">
    <property type="term" value="P:dTDP-rhamnose biosynthetic process"/>
    <property type="evidence" value="ECO:0007669"/>
    <property type="project" value="TreeGrafter"/>
</dbReference>
<reference evidence="1" key="1">
    <citation type="submission" date="2018-05" db="EMBL/GenBank/DDBJ databases">
        <authorList>
            <person name="Lanie J.A."/>
            <person name="Ng W.-L."/>
            <person name="Kazmierczak K.M."/>
            <person name="Andrzejewski T.M."/>
            <person name="Davidsen T.M."/>
            <person name="Wayne K.J."/>
            <person name="Tettelin H."/>
            <person name="Glass J.I."/>
            <person name="Rusch D."/>
            <person name="Podicherti R."/>
            <person name="Tsui H.-C.T."/>
            <person name="Winkler M.E."/>
        </authorList>
    </citation>
    <scope>NUCLEOTIDE SEQUENCE</scope>
</reference>
<dbReference type="EMBL" id="UINC01128088">
    <property type="protein sequence ID" value="SVD07624.1"/>
    <property type="molecule type" value="Genomic_DNA"/>
</dbReference>
<sequence length="155" mass="17778">MTEIRESTAIEGVYIAGLQSHGDQRGRFTEIYRKEWFPQRSWDALQWSRSESQKGTLRGLHYHHHQVDYWHCGMGMMRVGLLDLRQGSLTRGQGQVIELNQEVLAGVFIPVGVAHGFFAVTDLMLFYVVDRYYDNTDELGVAWDDPDGGLDWGVE</sequence>
<evidence type="ECO:0008006" key="2">
    <source>
        <dbReference type="Google" id="ProtNLM"/>
    </source>
</evidence>
<feature type="non-terminal residue" evidence="1">
    <location>
        <position position="155"/>
    </location>
</feature>
<dbReference type="InterPro" id="IPR014710">
    <property type="entry name" value="RmlC-like_jellyroll"/>
</dbReference>
<name>A0A382SCJ5_9ZZZZ</name>
<proteinExistence type="predicted"/>
<protein>
    <recommendedName>
        <fullName evidence="2">dTDP-4-dehydrorhamnose 3,5-epimerase</fullName>
    </recommendedName>
</protein>
<dbReference type="InterPro" id="IPR011051">
    <property type="entry name" value="RmlC_Cupin_sf"/>
</dbReference>
<dbReference type="SUPFAM" id="SSF51182">
    <property type="entry name" value="RmlC-like cupins"/>
    <property type="match status" value="1"/>
</dbReference>
<dbReference type="PANTHER" id="PTHR21047">
    <property type="entry name" value="DTDP-6-DEOXY-D-GLUCOSE-3,5 EPIMERASE"/>
    <property type="match status" value="1"/>
</dbReference>
<dbReference type="InterPro" id="IPR000888">
    <property type="entry name" value="RmlC-like"/>
</dbReference>
<dbReference type="Pfam" id="PF00908">
    <property type="entry name" value="dTDP_sugar_isom"/>
    <property type="match status" value="1"/>
</dbReference>
<dbReference type="AlphaFoldDB" id="A0A382SCJ5"/>
<accession>A0A382SCJ5</accession>
<evidence type="ECO:0000313" key="1">
    <source>
        <dbReference type="EMBL" id="SVD07624.1"/>
    </source>
</evidence>